<keyword evidence="4" id="KW-1185">Reference proteome</keyword>
<reference evidence="2 4" key="3">
    <citation type="submission" date="2016-10" db="EMBL/GenBank/DDBJ databases">
        <authorList>
            <person name="Varghese N."/>
            <person name="Submissions S."/>
        </authorList>
    </citation>
    <scope>NUCLEOTIDE SEQUENCE [LARGE SCALE GENOMIC DNA]</scope>
    <source>
        <strain evidence="2 4">ATCC 33218</strain>
    </source>
</reference>
<evidence type="ECO:0000313" key="1">
    <source>
        <dbReference type="EMBL" id="CEG62121.1"/>
    </source>
</evidence>
<evidence type="ECO:0000313" key="3">
    <source>
        <dbReference type="Proteomes" id="UP000032414"/>
    </source>
</evidence>
<dbReference type="RefSeq" id="WP_045100244.1">
    <property type="nucleotide sequence ID" value="NZ_CP020615.1"/>
</dbReference>
<proteinExistence type="predicted"/>
<gene>
    <name evidence="1" type="ORF">LMI_2882</name>
    <name evidence="2" type="ORF">SAMN02982997_02738</name>
</gene>
<sequence>MRNLLLNPFTSFKDLEDYIRDELNNEKKELCLYNIRLDSYTEEQITHFLEVITTTGVTSLSFKNNHAGSTVSLSCWQTFCHGLINSSVRELKIDDNQLYQFGVEYWQALDYFIEKRLEKDSDALELLSLQNNNLVELSEESHQVLNSLIHRLDCPRLISFNNWCKNLLRWGELTSIVDESLAIARRNWFTENAAKMDTQKVEVSDGLSINPS</sequence>
<evidence type="ECO:0000313" key="2">
    <source>
        <dbReference type="EMBL" id="SCY74141.1"/>
    </source>
</evidence>
<dbReference type="EMBL" id="FMVN01000016">
    <property type="protein sequence ID" value="SCY74141.1"/>
    <property type="molecule type" value="Genomic_DNA"/>
</dbReference>
<dbReference type="KEGG" id="tmc:LMI_2882"/>
<dbReference type="Proteomes" id="UP000032414">
    <property type="component" value="Chromosome I"/>
</dbReference>
<dbReference type="PATRIC" id="fig|451.8.peg.2473"/>
<dbReference type="EMBL" id="LN614830">
    <property type="protein sequence ID" value="CEG62121.1"/>
    <property type="molecule type" value="Genomic_DNA"/>
</dbReference>
<organism evidence="1 3">
    <name type="scientific">Legionella micdadei</name>
    <name type="common">Tatlockia micdadei</name>
    <dbReference type="NCBI Taxonomy" id="451"/>
    <lineage>
        <taxon>Bacteria</taxon>
        <taxon>Pseudomonadati</taxon>
        <taxon>Pseudomonadota</taxon>
        <taxon>Gammaproteobacteria</taxon>
        <taxon>Legionellales</taxon>
        <taxon>Legionellaceae</taxon>
        <taxon>Legionella</taxon>
    </lineage>
</organism>
<name>A0A098GKR5_LEGMI</name>
<accession>A0A098GKR5</accession>
<evidence type="ECO:0000313" key="4">
    <source>
        <dbReference type="Proteomes" id="UP000182998"/>
    </source>
</evidence>
<dbReference type="HOGENOM" id="CLU_1299223_0_0_6"/>
<protein>
    <submittedName>
        <fullName evidence="1">Uncharacterized protein</fullName>
    </submittedName>
</protein>
<dbReference type="AlphaFoldDB" id="A0A098GKR5"/>
<dbReference type="Proteomes" id="UP000182998">
    <property type="component" value="Unassembled WGS sequence"/>
</dbReference>
<dbReference type="OrthoDB" id="5657158at2"/>
<reference evidence="3" key="2">
    <citation type="submission" date="2014-09" db="EMBL/GenBank/DDBJ databases">
        <authorList>
            <person name="Gomez-Valero L."/>
        </authorList>
    </citation>
    <scope>NUCLEOTIDE SEQUENCE [LARGE SCALE GENOMIC DNA]</scope>
    <source>
        <strain evidence="3">ATCC33218</strain>
    </source>
</reference>
<reference evidence="1" key="1">
    <citation type="submission" date="2014-09" db="EMBL/GenBank/DDBJ databases">
        <authorList>
            <person name="GOMEZ-VALERO Laura"/>
        </authorList>
    </citation>
    <scope>NUCLEOTIDE SEQUENCE</scope>
    <source>
        <strain evidence="1">ATCC33218</strain>
    </source>
</reference>